<organism evidence="2 3">
    <name type="scientific">Treponema medium ATCC 700293</name>
    <dbReference type="NCBI Taxonomy" id="1125700"/>
    <lineage>
        <taxon>Bacteria</taxon>
        <taxon>Pseudomonadati</taxon>
        <taxon>Spirochaetota</taxon>
        <taxon>Spirochaetia</taxon>
        <taxon>Spirochaetales</taxon>
        <taxon>Treponemataceae</taxon>
        <taxon>Treponema</taxon>
    </lineage>
</organism>
<dbReference type="GO" id="GO:0003677">
    <property type="term" value="F:DNA binding"/>
    <property type="evidence" value="ECO:0007669"/>
    <property type="project" value="InterPro"/>
</dbReference>
<dbReference type="AlphaFoldDB" id="A0AA87NTQ5"/>
<gene>
    <name evidence="2" type="ORF">HMPREF9195_00786</name>
</gene>
<dbReference type="RefSeq" id="WP_016522756.1">
    <property type="nucleotide sequence ID" value="NZ_KE332517.1"/>
</dbReference>
<comment type="caution">
    <text evidence="2">The sequence shown here is derived from an EMBL/GenBank/DDBJ whole genome shotgun (WGS) entry which is preliminary data.</text>
</comment>
<dbReference type="PANTHER" id="PTHR30298:SF0">
    <property type="entry name" value="PROTEIN YBFL-RELATED"/>
    <property type="match status" value="1"/>
</dbReference>
<dbReference type="InterPro" id="IPR051698">
    <property type="entry name" value="Transposase_11-like"/>
</dbReference>
<feature type="domain" description="Transposase IS4-like" evidence="1">
    <location>
        <begin position="56"/>
        <end position="116"/>
    </location>
</feature>
<dbReference type="InterPro" id="IPR047647">
    <property type="entry name" value="ISAs1_transpos"/>
</dbReference>
<dbReference type="GO" id="GO:0004803">
    <property type="term" value="F:transposase activity"/>
    <property type="evidence" value="ECO:0007669"/>
    <property type="project" value="InterPro"/>
</dbReference>
<dbReference type="PANTHER" id="PTHR30298">
    <property type="entry name" value="H REPEAT-ASSOCIATED PREDICTED TRANSPOSASE"/>
    <property type="match status" value="1"/>
</dbReference>
<dbReference type="GO" id="GO:0006313">
    <property type="term" value="P:DNA transposition"/>
    <property type="evidence" value="ECO:0007669"/>
    <property type="project" value="InterPro"/>
</dbReference>
<evidence type="ECO:0000313" key="2">
    <source>
        <dbReference type="EMBL" id="EPF29278.1"/>
    </source>
</evidence>
<evidence type="ECO:0000259" key="1">
    <source>
        <dbReference type="Pfam" id="PF01609"/>
    </source>
</evidence>
<reference evidence="2 3" key="1">
    <citation type="submission" date="2013-04" db="EMBL/GenBank/DDBJ databases">
        <title>The Genome Sequence of Treponema medium ATCC 700293.</title>
        <authorList>
            <consortium name="The Broad Institute Genomics Platform"/>
            <person name="Earl A."/>
            <person name="Ward D."/>
            <person name="Feldgarden M."/>
            <person name="Gevers D."/>
            <person name="Leonetti C."/>
            <person name="Blanton J.M."/>
            <person name="Dewhirst F.E."/>
            <person name="Izard J."/>
            <person name="Walker B."/>
            <person name="Young S."/>
            <person name="Zeng Q."/>
            <person name="Gargeya S."/>
            <person name="Fitzgerald M."/>
            <person name="Haas B."/>
            <person name="Abouelleil A."/>
            <person name="Allen A.W."/>
            <person name="Alvarado L."/>
            <person name="Arachchi H.M."/>
            <person name="Berlin A.M."/>
            <person name="Chapman S.B."/>
            <person name="Gainer-Dewar J."/>
            <person name="Goldberg J."/>
            <person name="Griggs A."/>
            <person name="Gujja S."/>
            <person name="Hansen M."/>
            <person name="Howarth C."/>
            <person name="Imamovic A."/>
            <person name="Ireland A."/>
            <person name="Larimer J."/>
            <person name="McCowan C."/>
            <person name="Murphy C."/>
            <person name="Pearson M."/>
            <person name="Poon T.W."/>
            <person name="Priest M."/>
            <person name="Roberts A."/>
            <person name="Saif S."/>
            <person name="Shea T."/>
            <person name="Sisk P."/>
            <person name="Sykes S."/>
            <person name="Wortman J."/>
            <person name="Nusbaum C."/>
            <person name="Birren B."/>
        </authorList>
    </citation>
    <scope>NUCLEOTIDE SEQUENCE [LARGE SCALE GENOMIC DNA]</scope>
    <source>
        <strain evidence="2 3">ATCC 700293</strain>
    </source>
</reference>
<dbReference type="NCBIfam" id="NF033564">
    <property type="entry name" value="transpos_ISAs1"/>
    <property type="match status" value="1"/>
</dbReference>
<accession>A0AA87NTQ5</accession>
<dbReference type="EMBL" id="ATFE01000005">
    <property type="protein sequence ID" value="EPF29278.1"/>
    <property type="molecule type" value="Genomic_DNA"/>
</dbReference>
<evidence type="ECO:0000313" key="3">
    <source>
        <dbReference type="Proteomes" id="UP000014634"/>
    </source>
</evidence>
<protein>
    <recommendedName>
        <fullName evidence="1">Transposase IS4-like domain-containing protein</fullName>
    </recommendedName>
</protein>
<sequence length="127" mass="14569">MHERHSARILQKMKWWRLTGKPSDTLNMHRQAKIKELIKPLMSFQLRAHSLGVCFGQVKTEEKSNEITAIPELLDLLDLKGMIVTIDAMGCQKKIVEKIAEKEAEYVISLKGNQHPDALRRGVVLIR</sequence>
<dbReference type="InterPro" id="IPR002559">
    <property type="entry name" value="Transposase_11"/>
</dbReference>
<proteinExistence type="predicted"/>
<dbReference type="Pfam" id="PF01609">
    <property type="entry name" value="DDE_Tnp_1"/>
    <property type="match status" value="1"/>
</dbReference>
<name>A0AA87NTQ5_TREMD</name>
<dbReference type="Proteomes" id="UP000014634">
    <property type="component" value="Unassembled WGS sequence"/>
</dbReference>